<keyword evidence="2" id="KW-1185">Reference proteome</keyword>
<proteinExistence type="predicted"/>
<gene>
    <name evidence="1" type="ORF">DBZ36_13065</name>
</gene>
<reference evidence="1 2" key="1">
    <citation type="submission" date="2018-09" db="EMBL/GenBank/DDBJ databases">
        <authorList>
            <person name="Wang Z."/>
        </authorList>
    </citation>
    <scope>NUCLEOTIDE SEQUENCE [LARGE SCALE GENOMIC DNA]</scope>
    <source>
        <strain evidence="1 2">ALS 81</strain>
    </source>
</reference>
<dbReference type="Proteomes" id="UP000286482">
    <property type="component" value="Unassembled WGS sequence"/>
</dbReference>
<dbReference type="EMBL" id="RAQO01000007">
    <property type="protein sequence ID" value="RKF17385.1"/>
    <property type="molecule type" value="Genomic_DNA"/>
</dbReference>
<accession>A0A420E9N8</accession>
<protein>
    <submittedName>
        <fullName evidence="1">Uncharacterized protein</fullName>
    </submittedName>
</protein>
<evidence type="ECO:0000313" key="1">
    <source>
        <dbReference type="EMBL" id="RKF17385.1"/>
    </source>
</evidence>
<dbReference type="AlphaFoldDB" id="A0A420E9N8"/>
<dbReference type="RefSeq" id="WP_120355409.1">
    <property type="nucleotide sequence ID" value="NZ_RAQO01000007.1"/>
</dbReference>
<evidence type="ECO:0000313" key="2">
    <source>
        <dbReference type="Proteomes" id="UP000286482"/>
    </source>
</evidence>
<sequence>MFIAKQSKLDDYARMSECDLNQRLAELIDKVFGLEFDHYEVAKESTRVAVMRLVTDSLHRLEPTAETLESRVRINGKEYINLELPDRANRYFLTRLLELAPTDNYPKSGPALMVALMALVNTQEIIEQTLLKVRHQTCRGDYVSRRESESCA</sequence>
<organism evidence="1 2">
    <name type="scientific">Alginatibacterium sediminis</name>
    <dbReference type="NCBI Taxonomy" id="2164068"/>
    <lineage>
        <taxon>Bacteria</taxon>
        <taxon>Pseudomonadati</taxon>
        <taxon>Pseudomonadota</taxon>
        <taxon>Gammaproteobacteria</taxon>
        <taxon>Alteromonadales</taxon>
        <taxon>Alteromonadaceae</taxon>
        <taxon>Alginatibacterium</taxon>
    </lineage>
</organism>
<name>A0A420E9N8_9ALTE</name>
<comment type="caution">
    <text evidence="1">The sequence shown here is derived from an EMBL/GenBank/DDBJ whole genome shotgun (WGS) entry which is preliminary data.</text>
</comment>